<dbReference type="OrthoDB" id="153025at2"/>
<dbReference type="GO" id="GO:0016757">
    <property type="term" value="F:glycosyltransferase activity"/>
    <property type="evidence" value="ECO:0007669"/>
    <property type="project" value="UniProtKB-KW"/>
</dbReference>
<dbReference type="SUPFAM" id="SSF53448">
    <property type="entry name" value="Nucleotide-diphospho-sugar transferases"/>
    <property type="match status" value="1"/>
</dbReference>
<comment type="caution">
    <text evidence="5">The sequence shown here is derived from an EMBL/GenBank/DDBJ whole genome shotgun (WGS) entry which is preliminary data.</text>
</comment>
<gene>
    <name evidence="5" type="ORF">GL279_08010</name>
</gene>
<evidence type="ECO:0000259" key="4">
    <source>
        <dbReference type="Pfam" id="PF00535"/>
    </source>
</evidence>
<keyword evidence="3 5" id="KW-0808">Transferase</keyword>
<keyword evidence="2" id="KW-0328">Glycosyltransferase</keyword>
<evidence type="ECO:0000313" key="6">
    <source>
        <dbReference type="Proteomes" id="UP000442533"/>
    </source>
</evidence>
<dbReference type="InterPro" id="IPR029044">
    <property type="entry name" value="Nucleotide-diphossugar_trans"/>
</dbReference>
<dbReference type="RefSeq" id="WP_155064098.1">
    <property type="nucleotide sequence ID" value="NZ_WMIF01000008.1"/>
</dbReference>
<dbReference type="AlphaFoldDB" id="A0A844H122"/>
<evidence type="ECO:0000256" key="3">
    <source>
        <dbReference type="ARBA" id="ARBA00022679"/>
    </source>
</evidence>
<dbReference type="InterPro" id="IPR001173">
    <property type="entry name" value="Glyco_trans_2-like"/>
</dbReference>
<proteinExistence type="inferred from homology"/>
<evidence type="ECO:0000313" key="5">
    <source>
        <dbReference type="EMBL" id="MTH34542.1"/>
    </source>
</evidence>
<name>A0A844H122_9RHOB</name>
<sequence length="401" mass="42976">MPELDDGALRASVIVVSRHRRDSLERCLRTLEWQDHPFELILVADPGALDLRPDLPIKRVGFDEANISAARNAGLAQAAGQVVLFIDDDALAEPGWVGALLAPFADPRVIAAAGFTRGPDGLNWQVRAERIDASGRSRPLPPRAALLGPGGQGDPVSTLGTNCAFRRAALLAIGGFDPAFSYHLDESDVNRRLAAAHPQGLTAVVPGAEVIHGLAAGTSRAAPGVPHDLTAIGRSTAIFAARHGGSAAWLREAQRRRLLRLMVAGRLDPLAVGPVLRTLDRGLAQAPAQVPCPPLWPEGAPPPWQELPRRPAHLLFLAGWHWQAGPLRARAARAVAEGRLVTLLLLTPGILRHRLHLVAGGWWEQRGGLWGPSRPGDPALLPGSLRARIDRERGIFAALRR</sequence>
<evidence type="ECO:0000256" key="2">
    <source>
        <dbReference type="ARBA" id="ARBA00022676"/>
    </source>
</evidence>
<keyword evidence="6" id="KW-1185">Reference proteome</keyword>
<dbReference type="PANTHER" id="PTHR43179:SF12">
    <property type="entry name" value="GALACTOFURANOSYLTRANSFERASE GLFT2"/>
    <property type="match status" value="1"/>
</dbReference>
<protein>
    <submittedName>
        <fullName evidence="5">Glycosyltransferase</fullName>
    </submittedName>
</protein>
<feature type="domain" description="Glycosyltransferase 2-like" evidence="4">
    <location>
        <begin position="12"/>
        <end position="170"/>
    </location>
</feature>
<reference evidence="5 6" key="1">
    <citation type="submission" date="2019-11" db="EMBL/GenBank/DDBJ databases">
        <authorList>
            <person name="Dong K."/>
        </authorList>
    </citation>
    <scope>NUCLEOTIDE SEQUENCE [LARGE SCALE GENOMIC DNA]</scope>
    <source>
        <strain evidence="5 6">JCM 17370</strain>
    </source>
</reference>
<dbReference type="EMBL" id="WMIF01000008">
    <property type="protein sequence ID" value="MTH34542.1"/>
    <property type="molecule type" value="Genomic_DNA"/>
</dbReference>
<dbReference type="PANTHER" id="PTHR43179">
    <property type="entry name" value="RHAMNOSYLTRANSFERASE WBBL"/>
    <property type="match status" value="1"/>
</dbReference>
<dbReference type="Gene3D" id="3.90.550.10">
    <property type="entry name" value="Spore Coat Polysaccharide Biosynthesis Protein SpsA, Chain A"/>
    <property type="match status" value="1"/>
</dbReference>
<organism evidence="5 6">
    <name type="scientific">Paracoccus limosus</name>
    <dbReference type="NCBI Taxonomy" id="913252"/>
    <lineage>
        <taxon>Bacteria</taxon>
        <taxon>Pseudomonadati</taxon>
        <taxon>Pseudomonadota</taxon>
        <taxon>Alphaproteobacteria</taxon>
        <taxon>Rhodobacterales</taxon>
        <taxon>Paracoccaceae</taxon>
        <taxon>Paracoccus</taxon>
    </lineage>
</organism>
<accession>A0A844H122</accession>
<evidence type="ECO:0000256" key="1">
    <source>
        <dbReference type="ARBA" id="ARBA00006739"/>
    </source>
</evidence>
<comment type="similarity">
    <text evidence="1">Belongs to the glycosyltransferase 2 family.</text>
</comment>
<dbReference type="Pfam" id="PF00535">
    <property type="entry name" value="Glycos_transf_2"/>
    <property type="match status" value="1"/>
</dbReference>
<dbReference type="Proteomes" id="UP000442533">
    <property type="component" value="Unassembled WGS sequence"/>
</dbReference>